<dbReference type="PANTHER" id="PTHR32387:SF0">
    <property type="entry name" value="PROTEIN NO VEIN"/>
    <property type="match status" value="1"/>
</dbReference>
<sequence length="1991" mass="225351">METSPGVLLRVTTDTSPEIFKECVCRGDAVGAAGHLVSMVMMNGGVSNTPVALLANHVQSSLASMAALEGPDRRCNFVLECLVRMPSKLAQTVGTKLLDPFSAQSAHRLGFVLGINQWIEDFQNRVRPSSEKEELALNLGVDEEEFPKRPIAVVNPVQSPRRKTEEVEGSVRTPEDSMAVPLSEARTNEDGRDDSEKDVEEEEEAVLDADSNSLTQLASVSEQQEKCRAVIEQIRHDEFGIGLELGEKGSKLFQRQMEREGRELERLSIELYSRDTHFVLELVQNADDNSYPEDESVAALPSLVFVLEKDKIVVLNNEVGFMEKNIRALCDVGKSTKGAHRYGYIGQKGIGFKSVFRVSDCPEVHSNGYHIRFDAKSGPIGYILPKWIGEGHGAVADEVDGVTGTQDEKQEDASSSEYDRWSTRIVLPLKEEHQGMEKSSLAARFRDVNNTSLEMTRRDLGNNIMELSHTRGRDRWLVIKKELDASHIQTKVNVEVTELALAFPLFRDADQETSLGRRHQTLPQQNVFAYLPLRSYGFRFIIQGDFEVPSSRENVDSDKPWNQWLREEIPQLFVEALSVFMDHPSFSGLSSVASYFQFVPLEEEILDFFSPVARHILTLLQGKPCIPVEMTEQETSSYNWVLPSQTIFCQDSTTRDLITPTLLEEHLGLRYIHSEIAQSLNPILRSRLGIETLSSKHLLEIAKAEVKKFAVETDASASENDEQSADVAKISWLARWLQCMFKCLGQERNSSQDTLDSIASLDVIPLTNGTFVNLKEDSVFLPLSMDQSPVGPKKTKSTSSEKTCHSILETDLSTVHPALFSSLDDIGRSQVEQLLRRLGVKTWSAKDLINSHIIPTFKSDKWKAKSEKVLRSYVIYILEQRLSDPSVCDIKELRSCVQILTNKGPLNPAETPVHYTSSFGNPIDLANELPSISWTLVDESYLNSGTGSKARVTDWKAFLAELGVQTFLSIRKKRVKLDRSTMADSPWSSYTGIWQTTPDGLYFVDDWFCKEFEEFLNKVCAPGAANRIGKDESKLLAQYIDERWENEYGQYANGWVHVKDSKDHDLGETKSSFYLNLVFKPWMSASGVSKHLFVPEDLFMRSDSVYKLLEEHVKYASADLKSDAFRSILRIRESLSVDGLISEMKGWTSAQSEEAVEKRQPQGFKTSVAHMSEVYSFLSWRMSQSEDEKMQITEAFRKSALIFVPRLDRDSPAFKETHIKKPLQGSFCLKKDVCWREPTGVGSKYFKDHSKVSTRRLLQGYYHRSSPRHSLAQFFIDQLNVDETPNVEEYIEMASTVAEESSFPTPSLLSDMLKIFSVLGRKCIRQSQSDSVQLENEIDENMANFVKKSLERDDSIIFPSSGKWVSLSDKPLIGDEKSLVKIFQNFKEKDFAQEEEKKGGVYFLDLGGLLQPQQQRSSRNRREEQQERAELRKNVSLFLKICEVKSLSECVKKEFIPTLVQYQCVPLQRHFHQLLPHVQRFLYFKNADVYDELRSQGFAQKLFEMQFASVESLETVYSLSTHPHIRIPIEEKSGVQTVGSTFCLYVVKNSLENPDVLNTEMVKLLLGEKKVGSPELHSFLAALRNYNDLDYFLEEIQNLEPLPDEEEPWCVPPPEEPPEPEEEPPTEESQALSTDLPTNRSGDDVLHSWPPKSAAQYDKTRIPDGSNAPENSYIKMWPPPAPPDSVEKNLVEGTTTKPFDGTERLHESGMRDKDEKAEGVQRKNHPPQWSDGVEAPIEGNINDRYNREQVATPKPPKPTEILPETAVEDIPDSVVVGEVLDASVHPNYRYPGNENILQDVVQLNPDPPSGGGGGSSDEYQARQILPSHAYLWFEGGVPDLDFEDLEFNGDVKVLPDFVESSNPEDIGRWGERCVYEYLLRQAQQLSPGLVEIVWMNEKGNTIVPYDLEIRRRVEGEEKPVVTYVEVKTTSSDQKDIFEISLNELQLALFAQQAFHLYRVYNAGNPGRLRIRRLQNLASQLEKKNVKLCLVV</sequence>
<evidence type="ECO:0000259" key="3">
    <source>
        <dbReference type="Pfam" id="PF25794"/>
    </source>
</evidence>
<feature type="region of interest" description="Disordered" evidence="1">
    <location>
        <begin position="150"/>
        <end position="212"/>
    </location>
</feature>
<evidence type="ECO:0000256" key="1">
    <source>
        <dbReference type="SAM" id="MobiDB-lite"/>
    </source>
</evidence>
<feature type="compositionally biased region" description="Acidic residues" evidence="1">
    <location>
        <begin position="1616"/>
        <end position="1626"/>
    </location>
</feature>
<evidence type="ECO:0000313" key="5">
    <source>
        <dbReference type="Proteomes" id="UP001249851"/>
    </source>
</evidence>
<reference evidence="4" key="2">
    <citation type="journal article" date="2023" name="Science">
        <title>Genomic signatures of disease resistance in endangered staghorn corals.</title>
        <authorList>
            <person name="Vollmer S.V."/>
            <person name="Selwyn J.D."/>
            <person name="Despard B.A."/>
            <person name="Roesel C.L."/>
        </authorList>
    </citation>
    <scope>NUCLEOTIDE SEQUENCE</scope>
    <source>
        <strain evidence="4">K2</strain>
    </source>
</reference>
<dbReference type="Pfam" id="PF25794">
    <property type="entry name" value="SACS"/>
    <property type="match status" value="1"/>
</dbReference>
<proteinExistence type="predicted"/>
<feature type="compositionally biased region" description="Polar residues" evidence="1">
    <location>
        <begin position="1629"/>
        <end position="1640"/>
    </location>
</feature>
<keyword evidence="5" id="KW-1185">Reference proteome</keyword>
<dbReference type="InterPro" id="IPR052957">
    <property type="entry name" value="Auxin_embryo_med"/>
</dbReference>
<evidence type="ECO:0000259" key="2">
    <source>
        <dbReference type="Pfam" id="PF13020"/>
    </source>
</evidence>
<dbReference type="SUPFAM" id="SSF55874">
    <property type="entry name" value="ATPase domain of HSP90 chaperone/DNA topoisomerase II/histidine kinase"/>
    <property type="match status" value="1"/>
</dbReference>
<dbReference type="Pfam" id="PF13020">
    <property type="entry name" value="NOV_C"/>
    <property type="match status" value="1"/>
</dbReference>
<dbReference type="InterPro" id="IPR058210">
    <property type="entry name" value="SACS/Nov_dom"/>
</dbReference>
<feature type="domain" description="Protein NO VEIN C-terminal" evidence="2">
    <location>
        <begin position="1870"/>
        <end position="1967"/>
    </location>
</feature>
<dbReference type="PANTHER" id="PTHR32387">
    <property type="entry name" value="WU:FJ29H11"/>
    <property type="match status" value="1"/>
</dbReference>
<dbReference type="InterPro" id="IPR024975">
    <property type="entry name" value="NOV_C"/>
</dbReference>
<dbReference type="Gene3D" id="3.30.565.10">
    <property type="entry name" value="Histidine kinase-like ATPase, C-terminal domain"/>
    <property type="match status" value="1"/>
</dbReference>
<accession>A0AAD9PQK9</accession>
<gene>
    <name evidence="4" type="ORF">P5673_032948</name>
</gene>
<protein>
    <submittedName>
        <fullName evidence="4">Protein NO VEIN</fullName>
    </submittedName>
</protein>
<dbReference type="EMBL" id="JARQWQ010000204">
    <property type="protein sequence ID" value="KAK2547200.1"/>
    <property type="molecule type" value="Genomic_DNA"/>
</dbReference>
<feature type="domain" description="Sacsin/Nov" evidence="3">
    <location>
        <begin position="270"/>
        <end position="376"/>
    </location>
</feature>
<organism evidence="4 5">
    <name type="scientific">Acropora cervicornis</name>
    <name type="common">Staghorn coral</name>
    <dbReference type="NCBI Taxonomy" id="6130"/>
    <lineage>
        <taxon>Eukaryota</taxon>
        <taxon>Metazoa</taxon>
        <taxon>Cnidaria</taxon>
        <taxon>Anthozoa</taxon>
        <taxon>Hexacorallia</taxon>
        <taxon>Scleractinia</taxon>
        <taxon>Astrocoeniina</taxon>
        <taxon>Acroporidae</taxon>
        <taxon>Acropora</taxon>
    </lineage>
</organism>
<feature type="region of interest" description="Disordered" evidence="1">
    <location>
        <begin position="1603"/>
        <end position="1672"/>
    </location>
</feature>
<dbReference type="Proteomes" id="UP001249851">
    <property type="component" value="Unassembled WGS sequence"/>
</dbReference>
<feature type="compositionally biased region" description="Acidic residues" evidence="1">
    <location>
        <begin position="191"/>
        <end position="207"/>
    </location>
</feature>
<reference evidence="4" key="1">
    <citation type="journal article" date="2023" name="G3 (Bethesda)">
        <title>Whole genome assembly and annotation of the endangered Caribbean coral Acropora cervicornis.</title>
        <authorList>
            <person name="Selwyn J.D."/>
            <person name="Vollmer S.V."/>
        </authorList>
    </citation>
    <scope>NUCLEOTIDE SEQUENCE</scope>
    <source>
        <strain evidence="4">K2</strain>
    </source>
</reference>
<feature type="compositionally biased region" description="Basic and acidic residues" evidence="1">
    <location>
        <begin position="1700"/>
        <end position="1721"/>
    </location>
</feature>
<dbReference type="InterPro" id="IPR036890">
    <property type="entry name" value="HATPase_C_sf"/>
</dbReference>
<evidence type="ECO:0000313" key="4">
    <source>
        <dbReference type="EMBL" id="KAK2547200.1"/>
    </source>
</evidence>
<comment type="caution">
    <text evidence="4">The sequence shown here is derived from an EMBL/GenBank/DDBJ whole genome shotgun (WGS) entry which is preliminary data.</text>
</comment>
<feature type="region of interest" description="Disordered" evidence="1">
    <location>
        <begin position="1694"/>
        <end position="1738"/>
    </location>
</feature>
<dbReference type="NCBIfam" id="NF047352">
    <property type="entry name" value="P_loop_sacsin"/>
    <property type="match status" value="1"/>
</dbReference>
<name>A0AAD9PQK9_ACRCE</name>